<accession>A0A6A6VWX4</accession>
<reference evidence="2" key="1">
    <citation type="journal article" date="2020" name="Stud. Mycol.">
        <title>101 Dothideomycetes genomes: a test case for predicting lifestyles and emergence of pathogens.</title>
        <authorList>
            <person name="Haridas S."/>
            <person name="Albert R."/>
            <person name="Binder M."/>
            <person name="Bloem J."/>
            <person name="Labutti K."/>
            <person name="Salamov A."/>
            <person name="Andreopoulos B."/>
            <person name="Baker S."/>
            <person name="Barry K."/>
            <person name="Bills G."/>
            <person name="Bluhm B."/>
            <person name="Cannon C."/>
            <person name="Castanera R."/>
            <person name="Culley D."/>
            <person name="Daum C."/>
            <person name="Ezra D."/>
            <person name="Gonzalez J."/>
            <person name="Henrissat B."/>
            <person name="Kuo A."/>
            <person name="Liang C."/>
            <person name="Lipzen A."/>
            <person name="Lutzoni F."/>
            <person name="Magnuson J."/>
            <person name="Mondo S."/>
            <person name="Nolan M."/>
            <person name="Ohm R."/>
            <person name="Pangilinan J."/>
            <person name="Park H.-J."/>
            <person name="Ramirez L."/>
            <person name="Alfaro M."/>
            <person name="Sun H."/>
            <person name="Tritt A."/>
            <person name="Yoshinaga Y."/>
            <person name="Zwiers L.-H."/>
            <person name="Turgeon B."/>
            <person name="Goodwin S."/>
            <person name="Spatafora J."/>
            <person name="Crous P."/>
            <person name="Grigoriev I."/>
        </authorList>
    </citation>
    <scope>NUCLEOTIDE SEQUENCE</scope>
    <source>
        <strain evidence="2">CBS 121739</strain>
    </source>
</reference>
<keyword evidence="3" id="KW-1185">Reference proteome</keyword>
<feature type="region of interest" description="Disordered" evidence="1">
    <location>
        <begin position="124"/>
        <end position="147"/>
    </location>
</feature>
<evidence type="ECO:0000313" key="3">
    <source>
        <dbReference type="Proteomes" id="UP000799437"/>
    </source>
</evidence>
<dbReference type="RefSeq" id="XP_033597543.1">
    <property type="nucleotide sequence ID" value="XM_033749610.1"/>
</dbReference>
<proteinExistence type="predicted"/>
<dbReference type="Proteomes" id="UP000799437">
    <property type="component" value="Unassembled WGS sequence"/>
</dbReference>
<name>A0A6A6VWX4_9PEZI</name>
<sequence length="205" mass="22987">MARPSPKSLHTRSVKSTNSKSKGTKGSAPDIPSDTSAAIPAVGLHSTAKPVKRRAISVAEWSKLRAAKLAERKSEVLSAVEPQNTPLPLTRPSISVDRRNVLRPAGRANGRSIELERSHVGYIEEQEGERYETDSDASEDESRVEDKDMDGLTFNQRQILYFRCLTYEEKRQRLIQWGVPWSSSWWRRIYQVDVASQAPSGIQPS</sequence>
<feature type="region of interest" description="Disordered" evidence="1">
    <location>
        <begin position="1"/>
        <end position="52"/>
    </location>
</feature>
<gene>
    <name evidence="2" type="ORF">EJ05DRAFT_540576</name>
</gene>
<feature type="compositionally biased region" description="Low complexity" evidence="1">
    <location>
        <begin position="15"/>
        <end position="27"/>
    </location>
</feature>
<dbReference type="AlphaFoldDB" id="A0A6A6VWX4"/>
<organism evidence="2 3">
    <name type="scientific">Pseudovirgaria hyperparasitica</name>
    <dbReference type="NCBI Taxonomy" id="470096"/>
    <lineage>
        <taxon>Eukaryota</taxon>
        <taxon>Fungi</taxon>
        <taxon>Dikarya</taxon>
        <taxon>Ascomycota</taxon>
        <taxon>Pezizomycotina</taxon>
        <taxon>Dothideomycetes</taxon>
        <taxon>Dothideomycetes incertae sedis</taxon>
        <taxon>Acrospermales</taxon>
        <taxon>Acrospermaceae</taxon>
        <taxon>Pseudovirgaria</taxon>
    </lineage>
</organism>
<dbReference type="GeneID" id="54490664"/>
<protein>
    <submittedName>
        <fullName evidence="2">Uncharacterized protein</fullName>
    </submittedName>
</protein>
<evidence type="ECO:0000256" key="1">
    <source>
        <dbReference type="SAM" id="MobiDB-lite"/>
    </source>
</evidence>
<dbReference type="EMBL" id="ML996578">
    <property type="protein sequence ID" value="KAF2755092.1"/>
    <property type="molecule type" value="Genomic_DNA"/>
</dbReference>
<evidence type="ECO:0000313" key="2">
    <source>
        <dbReference type="EMBL" id="KAF2755092.1"/>
    </source>
</evidence>